<name>A0ABD3HI67_9MARC</name>
<feature type="domain" description="Ubiquitin-like protease family profile" evidence="7">
    <location>
        <begin position="853"/>
        <end position="1034"/>
    </location>
</feature>
<keyword evidence="2" id="KW-0645">Protease</keyword>
<accession>A0ABD3HI67</accession>
<dbReference type="PANTHER" id="PTHR46915">
    <property type="entry name" value="UBIQUITIN-LIKE PROTEASE 4-RELATED"/>
    <property type="match status" value="1"/>
</dbReference>
<dbReference type="InterPro" id="IPR038765">
    <property type="entry name" value="Papain-like_cys_pep_sf"/>
</dbReference>
<feature type="compositionally biased region" description="Basic and acidic residues" evidence="6">
    <location>
        <begin position="233"/>
        <end position="248"/>
    </location>
</feature>
<evidence type="ECO:0000256" key="1">
    <source>
        <dbReference type="ARBA" id="ARBA00005234"/>
    </source>
</evidence>
<keyword evidence="9" id="KW-1185">Reference proteome</keyword>
<dbReference type="Gene3D" id="3.40.395.10">
    <property type="entry name" value="Adenoviral Proteinase, Chain A"/>
    <property type="match status" value="1"/>
</dbReference>
<evidence type="ECO:0000256" key="5">
    <source>
        <dbReference type="SAM" id="Coils"/>
    </source>
</evidence>
<reference evidence="8 9" key="1">
    <citation type="submission" date="2024-09" db="EMBL/GenBank/DDBJ databases">
        <title>Chromosome-scale assembly of Riccia sorocarpa.</title>
        <authorList>
            <person name="Paukszto L."/>
        </authorList>
    </citation>
    <scope>NUCLEOTIDE SEQUENCE [LARGE SCALE GENOMIC DNA]</scope>
    <source>
        <strain evidence="8">LP-2024</strain>
        <tissue evidence="8">Aerial parts of the thallus</tissue>
    </source>
</reference>
<dbReference type="EMBL" id="JBJQOH010000004">
    <property type="protein sequence ID" value="KAL3689044.1"/>
    <property type="molecule type" value="Genomic_DNA"/>
</dbReference>
<dbReference type="SUPFAM" id="SSF54001">
    <property type="entry name" value="Cysteine proteinases"/>
    <property type="match status" value="1"/>
</dbReference>
<dbReference type="PROSITE" id="PS50600">
    <property type="entry name" value="ULP_PROTEASE"/>
    <property type="match status" value="1"/>
</dbReference>
<evidence type="ECO:0000313" key="8">
    <source>
        <dbReference type="EMBL" id="KAL3689044.1"/>
    </source>
</evidence>
<evidence type="ECO:0000313" key="9">
    <source>
        <dbReference type="Proteomes" id="UP001633002"/>
    </source>
</evidence>
<evidence type="ECO:0000256" key="4">
    <source>
        <dbReference type="ARBA" id="ARBA00022807"/>
    </source>
</evidence>
<keyword evidence="5" id="KW-0175">Coiled coil</keyword>
<dbReference type="AlphaFoldDB" id="A0ABD3HI67"/>
<evidence type="ECO:0000259" key="7">
    <source>
        <dbReference type="PROSITE" id="PS50600"/>
    </source>
</evidence>
<dbReference type="GO" id="GO:0008234">
    <property type="term" value="F:cysteine-type peptidase activity"/>
    <property type="evidence" value="ECO:0007669"/>
    <property type="project" value="UniProtKB-KW"/>
</dbReference>
<proteinExistence type="inferred from homology"/>
<evidence type="ECO:0000256" key="2">
    <source>
        <dbReference type="ARBA" id="ARBA00022670"/>
    </source>
</evidence>
<dbReference type="GO" id="GO:0006508">
    <property type="term" value="P:proteolysis"/>
    <property type="evidence" value="ECO:0007669"/>
    <property type="project" value="UniProtKB-KW"/>
</dbReference>
<dbReference type="SUPFAM" id="SSF57850">
    <property type="entry name" value="RING/U-box"/>
    <property type="match status" value="1"/>
</dbReference>
<dbReference type="GO" id="GO:0016926">
    <property type="term" value="P:protein desumoylation"/>
    <property type="evidence" value="ECO:0007669"/>
    <property type="project" value="UniProtKB-ARBA"/>
</dbReference>
<dbReference type="Pfam" id="PF02902">
    <property type="entry name" value="Peptidase_C48"/>
    <property type="match status" value="1"/>
</dbReference>
<dbReference type="Proteomes" id="UP001633002">
    <property type="component" value="Unassembled WGS sequence"/>
</dbReference>
<feature type="region of interest" description="Disordered" evidence="6">
    <location>
        <begin position="25"/>
        <end position="67"/>
    </location>
</feature>
<organism evidence="8 9">
    <name type="scientific">Riccia sorocarpa</name>
    <dbReference type="NCBI Taxonomy" id="122646"/>
    <lineage>
        <taxon>Eukaryota</taxon>
        <taxon>Viridiplantae</taxon>
        <taxon>Streptophyta</taxon>
        <taxon>Embryophyta</taxon>
        <taxon>Marchantiophyta</taxon>
        <taxon>Marchantiopsida</taxon>
        <taxon>Marchantiidae</taxon>
        <taxon>Marchantiales</taxon>
        <taxon>Ricciaceae</taxon>
        <taxon>Riccia</taxon>
    </lineage>
</organism>
<comment type="caution">
    <text evidence="8">The sequence shown here is derived from an EMBL/GenBank/DDBJ whole genome shotgun (WGS) entry which is preliminary data.</text>
</comment>
<feature type="region of interest" description="Disordered" evidence="6">
    <location>
        <begin position="208"/>
        <end position="264"/>
    </location>
</feature>
<evidence type="ECO:0000256" key="3">
    <source>
        <dbReference type="ARBA" id="ARBA00022801"/>
    </source>
</evidence>
<dbReference type="InterPro" id="IPR003653">
    <property type="entry name" value="Peptidase_C48_C"/>
</dbReference>
<dbReference type="PANTHER" id="PTHR46915:SF2">
    <property type="entry name" value="UBIQUITIN-LIKE PROTEASE 4"/>
    <property type="match status" value="1"/>
</dbReference>
<feature type="coiled-coil region" evidence="5">
    <location>
        <begin position="385"/>
        <end position="426"/>
    </location>
</feature>
<keyword evidence="3" id="KW-0378">Hydrolase</keyword>
<gene>
    <name evidence="8" type="ORF">R1sor_015353</name>
</gene>
<comment type="similarity">
    <text evidence="1">Belongs to the peptidase C48 family.</text>
</comment>
<keyword evidence="4" id="KW-0788">Thiol protease</keyword>
<protein>
    <recommendedName>
        <fullName evidence="7">Ubiquitin-like protease family profile domain-containing protein</fullName>
    </recommendedName>
</protein>
<evidence type="ECO:0000256" key="6">
    <source>
        <dbReference type="SAM" id="MobiDB-lite"/>
    </source>
</evidence>
<sequence length="1079" mass="120798">MSCAESSGLGNLFIRVADEFPTTDVLASPPPLRPGNVAIDTSQPSAVLEQKEEELPRPKRQGRGPSKRNLLVYTPMAILEDVESLVPPNGITGEVALGVRFSTEEFYPDFPGERVWRTGKLNIRDRCTNVFLKKNWEAWRKLAQPPYVPPKAEVRKSFLHYPGLELHGLKVDWSTVDLSIAMSTISKERRHAARRELYRLRARMDGRLVEPTDPDADEKSQKMMKRLASTQDRAPKRPRSEPKPKVSVKDGNLPSAPSVPARVSQPVPIPASVAVDTHAGGISRKGKEKVAGSPIVDTLAEEERKTKLAVKASRQDLHVDSTLPTPTGQTSGRGSNQMSVADFTAQVKQDCSNLPCDGQMTQSMSNMASTLTMAMEEHTRVWKFWASLEDQLAQAKKEEEVLKAKISDLEEEKRLMNERVVMMEKKDLYELLEAKMQGYQIANHPDTLGDFENLNLTITRKWTAIPTLNLDAFENCPADYPDFAPLAAAKWLGWKDNCPLCLHPLGFLPSINTGVCKHMFHFNCFWKYASTRRIYPECRTALPDSTYEFFCTIFVPEGIESIDPNTGEKEVMEAEVDQDELDSGRGRHVLRNDVDILTNNESRAFALLEVNKALKLWRADNVLPGVSFVRGHRTSVKCEIDRDGIEELYSNIGKSFKTAAESLPNSRAYDEYMRNVFDSYVNPNNDPDIRPLVAGLDADDFNMEKLLGTKVPNTPDDLGPDFEESLSEHARLKLEADLLVIVDGPPRVTRSTRTQLEYEPIVVSASSPTKHVLVEGNSDTVGLSSPLIPICSPAIIPSPSPSIPINLTNAGLDDPFSPPRSQIVSVYPVVDLVQYISSPENQGSKDQGWPSKCDLTKEDRESGMIPGKHLRGDVINVYIKERFLDRGRDKMHNMFFVNTFWFPKASKLVDTYDRTSHSEEAMISIAQLRRSISPKLGDGDSQGQLPAWIFVPIHGSNHWSLAIIRLHREFCHIVHLDSCVDIHTPTAIFHVLKTFISLTMKVDVTKIEHQSLPVDQQKDNFSCGLHVLQMLAGAGMREANLDHCFWQESFNNIATTDNVTSFWLMLGLYLGGKLKVPPT</sequence>